<organism evidence="4 5">
    <name type="scientific">Roseibium salinum</name>
    <dbReference type="NCBI Taxonomy" id="1604349"/>
    <lineage>
        <taxon>Bacteria</taxon>
        <taxon>Pseudomonadati</taxon>
        <taxon>Pseudomonadota</taxon>
        <taxon>Alphaproteobacteria</taxon>
        <taxon>Hyphomicrobiales</taxon>
        <taxon>Stappiaceae</taxon>
        <taxon>Roseibium</taxon>
    </lineage>
</organism>
<dbReference type="RefSeq" id="WP_265962363.1">
    <property type="nucleotide sequence ID" value="NZ_JAPEVI010000003.1"/>
</dbReference>
<dbReference type="EC" id="1.17.1.4" evidence="4"/>
<dbReference type="Gene3D" id="3.30.365.10">
    <property type="entry name" value="Aldehyde oxidase/xanthine dehydrogenase, molybdopterin binding domain"/>
    <property type="match status" value="4"/>
</dbReference>
<dbReference type="Proteomes" id="UP001300261">
    <property type="component" value="Unassembled WGS sequence"/>
</dbReference>
<comment type="caution">
    <text evidence="4">The sequence shown here is derived from an EMBL/GenBank/DDBJ whole genome shotgun (WGS) entry which is preliminary data.</text>
</comment>
<keyword evidence="5" id="KW-1185">Reference proteome</keyword>
<dbReference type="InterPro" id="IPR037165">
    <property type="entry name" value="AldOxase/xan_DH_Mopterin-bd_sf"/>
</dbReference>
<dbReference type="Gene3D" id="3.90.1170.50">
    <property type="entry name" value="Aldehyde oxidase/xanthine dehydrogenase, a/b hammerhead"/>
    <property type="match status" value="1"/>
</dbReference>
<dbReference type="Pfam" id="PF20256">
    <property type="entry name" value="MoCoBD_2"/>
    <property type="match status" value="1"/>
</dbReference>
<dbReference type="Pfam" id="PF01315">
    <property type="entry name" value="Ald_Xan_dh_C"/>
    <property type="match status" value="1"/>
</dbReference>
<evidence type="ECO:0000313" key="4">
    <source>
        <dbReference type="EMBL" id="MCX2722705.1"/>
    </source>
</evidence>
<evidence type="ECO:0000259" key="3">
    <source>
        <dbReference type="SMART" id="SM01008"/>
    </source>
</evidence>
<dbReference type="SUPFAM" id="SSF54665">
    <property type="entry name" value="CO dehydrogenase molybdoprotein N-domain-like"/>
    <property type="match status" value="1"/>
</dbReference>
<dbReference type="InterPro" id="IPR036856">
    <property type="entry name" value="Ald_Oxase/Xan_DH_a/b_sf"/>
</dbReference>
<evidence type="ECO:0000256" key="1">
    <source>
        <dbReference type="ARBA" id="ARBA00022505"/>
    </source>
</evidence>
<dbReference type="GO" id="GO:0004854">
    <property type="term" value="F:xanthine dehydrogenase activity"/>
    <property type="evidence" value="ECO:0007669"/>
    <property type="project" value="UniProtKB-EC"/>
</dbReference>
<gene>
    <name evidence="4" type="primary">xdhB</name>
    <name evidence="4" type="ORF">ON753_09965</name>
</gene>
<reference evidence="4 5" key="1">
    <citation type="journal article" date="2016" name="Int. J. Syst. Evol. Microbiol.">
        <title>Labrenzia salina sp. nov., isolated from the rhizosphere of the halophyte Arthrocnemum macrostachyum.</title>
        <authorList>
            <person name="Camacho M."/>
            <person name="Redondo-Gomez S."/>
            <person name="Rodriguez-Llorente I."/>
            <person name="Rohde M."/>
            <person name="Sproer C."/>
            <person name="Schumann P."/>
            <person name="Klenk H.P."/>
            <person name="Montero-Calasanz M.D.C."/>
        </authorList>
    </citation>
    <scope>NUCLEOTIDE SEQUENCE [LARGE SCALE GENOMIC DNA]</scope>
    <source>
        <strain evidence="4 5">DSM 29163</strain>
    </source>
</reference>
<dbReference type="PANTHER" id="PTHR11908">
    <property type="entry name" value="XANTHINE DEHYDROGENASE"/>
    <property type="match status" value="1"/>
</dbReference>
<dbReference type="InterPro" id="IPR046867">
    <property type="entry name" value="AldOxase/xan_DH_MoCoBD2"/>
</dbReference>
<evidence type="ECO:0000256" key="2">
    <source>
        <dbReference type="ARBA" id="ARBA00023002"/>
    </source>
</evidence>
<dbReference type="InterPro" id="IPR016208">
    <property type="entry name" value="Ald_Oxase/xanthine_DH-like"/>
</dbReference>
<dbReference type="InterPro" id="IPR014309">
    <property type="entry name" value="Xanthine_DH_Mopterin-bd_su"/>
</dbReference>
<name>A0ABT3R0S5_9HYPH</name>
<protein>
    <submittedName>
        <fullName evidence="4">Xanthine dehydrogenase molybdopterin binding subunit</fullName>
        <ecNumber evidence="4">1.17.1.4</ecNumber>
    </submittedName>
</protein>
<accession>A0ABT3R0S5</accession>
<feature type="domain" description="Aldehyde oxidase/xanthine dehydrogenase a/b hammerhead" evidence="3">
    <location>
        <begin position="31"/>
        <end position="139"/>
    </location>
</feature>
<proteinExistence type="predicted"/>
<keyword evidence="1" id="KW-0500">Molybdenum</keyword>
<dbReference type="InterPro" id="IPR000674">
    <property type="entry name" value="Ald_Oxase/Xan_DH_a/b"/>
</dbReference>
<dbReference type="EMBL" id="JAPEVI010000003">
    <property type="protein sequence ID" value="MCX2722705.1"/>
    <property type="molecule type" value="Genomic_DNA"/>
</dbReference>
<sequence>MTAPLDRKNLATNLKHVRKALPHDSAEKHVRGTATYIDDMVEPADTLHVVPGWARDAVRGRIQSIDLDEVRSVPGVVAVLTAGDIPGTNDCSSAFGDDPVLAKDEIQFYGQVVFAVVAVTREAARKAALKAKIDVSPITPILTADDAVDADTTVLPDYQFRRGSPETGMQAAEEVLSGTMYIGGQEHFYLEGQIAMAQPQEDGGMLVYSSTQHPSEIQHTVAKVLGVPDAAITAEVRRMGGGFGGKESQANQWASLAALAACRTGRTCKIRLDRDDDMIMTGKRHDFKVEWKVGHDGSGRIRAVDMEFLARCGYSVDLSLGVNDRTLFHADSSYFYPDAAIRSRRLRTDTCSNTAFRGFGGPQGMLAAERMIDAIAIRLGKDPLEIRKLNFYDGERNLTPYGMPVEEYEVMHDLISQLEESSDYWLRREEVAAFNAENAVLKKGLALTPVKFGISFTLKHLNQAGALVHLYTDGSVHLNHGGTEMGQGLYQKVAQVVAEEFGVTLNKVRITATNTSKVPNTGPTAASSGTDLNAMAARNAAREIKGRLIDFICERHQCGPSVIHFGDNKVLVGDQSFSLAEIAKHAHMARIQMSHAGYYATPGITWDRESATGRPFFYFAFGGACAEVTIDTMTGEMTVDRVDILHDVGHSLNPAIDLGQIEGGFVQGMGWLTTEELVWDDRGRLRTHAPSTYKIPTASDLPERFNVRLYDGNGNPEKTVYRSKAVGEPPLMLANAVFCAINDAVASLRPGEVPTLDAPATPEAIMKAVQDMRRRKAAR</sequence>
<dbReference type="InterPro" id="IPR008274">
    <property type="entry name" value="AldOxase/xan_DH_MoCoBD1"/>
</dbReference>
<dbReference type="SUPFAM" id="SSF56003">
    <property type="entry name" value="Molybdenum cofactor-binding domain"/>
    <property type="match status" value="1"/>
</dbReference>
<dbReference type="NCBIfam" id="TIGR02965">
    <property type="entry name" value="xanthine_xdhB"/>
    <property type="match status" value="1"/>
</dbReference>
<dbReference type="SMART" id="SM01008">
    <property type="entry name" value="Ald_Xan_dh_C"/>
    <property type="match status" value="1"/>
</dbReference>
<evidence type="ECO:0000313" key="5">
    <source>
        <dbReference type="Proteomes" id="UP001300261"/>
    </source>
</evidence>
<keyword evidence="2 4" id="KW-0560">Oxidoreductase</keyword>
<dbReference type="PANTHER" id="PTHR11908:SF132">
    <property type="entry name" value="ALDEHYDE OXIDASE 1-RELATED"/>
    <property type="match status" value="1"/>
</dbReference>
<dbReference type="Pfam" id="PF02738">
    <property type="entry name" value="MoCoBD_1"/>
    <property type="match status" value="1"/>
</dbReference>